<dbReference type="InterPro" id="IPR013424">
    <property type="entry name" value="Ice-binding_C"/>
</dbReference>
<feature type="domain" description="Ice-binding protein C-terminal" evidence="1">
    <location>
        <begin position="241"/>
        <end position="263"/>
    </location>
</feature>
<gene>
    <name evidence="2" type="ORF">G3M56_013925</name>
</gene>
<protein>
    <submittedName>
        <fullName evidence="2">PEP-CTERM sorting domain-containing protein</fullName>
    </submittedName>
</protein>
<dbReference type="KEGG" id="soa:G3M56_013925"/>
<evidence type="ECO:0000259" key="1">
    <source>
        <dbReference type="Pfam" id="PF07589"/>
    </source>
</evidence>
<dbReference type="EMBL" id="CP066776">
    <property type="protein sequence ID" value="QQL44944.1"/>
    <property type="molecule type" value="Genomic_DNA"/>
</dbReference>
<proteinExistence type="predicted"/>
<name>A0A6B3L5E1_9BACT</name>
<evidence type="ECO:0000313" key="2">
    <source>
        <dbReference type="EMBL" id="QQL44944.1"/>
    </source>
</evidence>
<reference evidence="2 3" key="1">
    <citation type="submission" date="2020-12" db="EMBL/GenBank/DDBJ databases">
        <title>Sulforoseuscoccus oceanibium gen. nov., sp. nov., a representative of the phylum Verrucomicrobia with special cytoplasmic membrane, and proposal of Sulforoseuscoccusaceae fam. nov.</title>
        <authorList>
            <person name="Xi F."/>
        </authorList>
    </citation>
    <scope>NUCLEOTIDE SEQUENCE [LARGE SCALE GENOMIC DNA]</scope>
    <source>
        <strain evidence="2 3">T37</strain>
    </source>
</reference>
<dbReference type="Proteomes" id="UP000475117">
    <property type="component" value="Chromosome"/>
</dbReference>
<evidence type="ECO:0000313" key="3">
    <source>
        <dbReference type="Proteomes" id="UP000475117"/>
    </source>
</evidence>
<dbReference type="RefSeq" id="WP_164365316.1">
    <property type="nucleotide sequence ID" value="NZ_CP066776.1"/>
</dbReference>
<accession>A0A6B3L5E1</accession>
<organism evidence="2 3">
    <name type="scientific">Sulfuriroseicoccus oceanibius</name>
    <dbReference type="NCBI Taxonomy" id="2707525"/>
    <lineage>
        <taxon>Bacteria</taxon>
        <taxon>Pseudomonadati</taxon>
        <taxon>Verrucomicrobiota</taxon>
        <taxon>Verrucomicrobiia</taxon>
        <taxon>Verrucomicrobiales</taxon>
        <taxon>Verrucomicrobiaceae</taxon>
        <taxon>Sulfuriroseicoccus</taxon>
    </lineage>
</organism>
<sequence>MKTLLTTMSALALGALTANAVTLASYDSGVAAQAGAAGAADPTSQGWSAVIGTNTYLVGQDTGNGGWNLSDGTNSGVVYYEHSLDAAATTEMANGWTLDFTVASDNDLFDTGGGSLDNWVTSSRQQANVWIENSTAGYFYLLTITHDPADGSVSIGDGTNTFLVGTDLVSQQVGDGAPAMNFIDFTLTYDAGTGTATLTDSEGGNNAIASAGTGSSDRLIFGTTSSGSLGSTTWNSVTLDSVPEPSSALLTGLGGLALILRRRK</sequence>
<dbReference type="AlphaFoldDB" id="A0A6B3L5E1"/>
<dbReference type="Pfam" id="PF07589">
    <property type="entry name" value="PEP-CTERM"/>
    <property type="match status" value="1"/>
</dbReference>
<dbReference type="NCBIfam" id="TIGR02595">
    <property type="entry name" value="PEP_CTERM"/>
    <property type="match status" value="1"/>
</dbReference>
<keyword evidence="3" id="KW-1185">Reference proteome</keyword>